<proteinExistence type="inferred from homology"/>
<dbReference type="GO" id="GO:0005634">
    <property type="term" value="C:nucleus"/>
    <property type="evidence" value="ECO:0007669"/>
    <property type="project" value="UniProtKB-SubCell"/>
</dbReference>
<evidence type="ECO:0000256" key="10">
    <source>
        <dbReference type="ARBA" id="ARBA00022782"/>
    </source>
</evidence>
<dbReference type="Pfam" id="PF00841">
    <property type="entry name" value="Protamine_P2"/>
    <property type="match status" value="1"/>
</dbReference>
<dbReference type="GO" id="GO:0030261">
    <property type="term" value="P:chromosome condensation"/>
    <property type="evidence" value="ECO:0007669"/>
    <property type="project" value="UniProtKB-KW"/>
</dbReference>
<dbReference type="AlphaFoldDB" id="A0A5E4BZN0"/>
<dbReference type="GO" id="GO:0006997">
    <property type="term" value="P:nucleus organization"/>
    <property type="evidence" value="ECO:0007669"/>
    <property type="project" value="TreeGrafter"/>
</dbReference>
<dbReference type="GO" id="GO:0000786">
    <property type="term" value="C:nucleosome"/>
    <property type="evidence" value="ECO:0007669"/>
    <property type="project" value="UniProtKB-KW"/>
</dbReference>
<dbReference type="EMBL" id="CABDUW010000743">
    <property type="protein sequence ID" value="VTJ74450.1"/>
    <property type="molecule type" value="Genomic_DNA"/>
</dbReference>
<keyword evidence="14" id="KW-0539">Nucleus</keyword>
<evidence type="ECO:0000256" key="1">
    <source>
        <dbReference type="ARBA" id="ARBA00003419"/>
    </source>
</evidence>
<keyword evidence="10" id="KW-0221">Differentiation</keyword>
<feature type="region of interest" description="Disordered" evidence="18">
    <location>
        <begin position="1"/>
        <end position="34"/>
    </location>
</feature>
<evidence type="ECO:0000256" key="6">
    <source>
        <dbReference type="ARBA" id="ARBA00017629"/>
    </source>
</evidence>
<keyword evidence="13" id="KW-0238">DNA-binding</keyword>
<evidence type="ECO:0000256" key="2">
    <source>
        <dbReference type="ARBA" id="ARBA00004123"/>
    </source>
</evidence>
<evidence type="ECO:0000256" key="7">
    <source>
        <dbReference type="ARBA" id="ARBA00022454"/>
    </source>
</evidence>
<comment type="caution">
    <text evidence="19">The sequence shown here is derived from an EMBL/GenBank/DDBJ whole genome shotgun (WGS) entry which is preliminary data.</text>
</comment>
<keyword evidence="12" id="KW-0226">DNA condensation</keyword>
<comment type="subcellular location">
    <subcellularLocation>
        <location evidence="3">Chromosome</location>
    </subcellularLocation>
    <subcellularLocation>
        <location evidence="2">Nucleus</location>
    </subcellularLocation>
</comment>
<keyword evidence="20" id="KW-1185">Reference proteome</keyword>
<evidence type="ECO:0000256" key="14">
    <source>
        <dbReference type="ARBA" id="ARBA00023242"/>
    </source>
</evidence>
<protein>
    <recommendedName>
        <fullName evidence="6">Protamine-2</fullName>
    </recommendedName>
    <alternativeName>
        <fullName evidence="16">Sperm histone P2</fullName>
    </alternativeName>
    <alternativeName>
        <fullName evidence="17">Sperm protamine P2</fullName>
    </alternativeName>
</protein>
<evidence type="ECO:0000256" key="11">
    <source>
        <dbReference type="ARBA" id="ARBA00022871"/>
    </source>
</evidence>
<evidence type="ECO:0000256" key="5">
    <source>
        <dbReference type="ARBA" id="ARBA00011430"/>
    </source>
</evidence>
<comment type="function">
    <text evidence="1">Protamines substitute for histones in the chromatin of sperm during the haploid phase of spermatogenesis. They compact sperm DNA into a highly condensed, stable and inactive complex.</text>
</comment>
<dbReference type="Proteomes" id="UP000335636">
    <property type="component" value="Unassembled WGS sequence"/>
</dbReference>
<evidence type="ECO:0000313" key="20">
    <source>
        <dbReference type="Proteomes" id="UP000335636"/>
    </source>
</evidence>
<comment type="similarity">
    <text evidence="4">Belongs to the protamine P2 family.</text>
</comment>
<keyword evidence="11" id="KW-0744">Spermatogenesis</keyword>
<keyword evidence="8" id="KW-0217">Developmental protein</keyword>
<evidence type="ECO:0000256" key="8">
    <source>
        <dbReference type="ARBA" id="ARBA00022473"/>
    </source>
</evidence>
<dbReference type="PANTHER" id="PTHR21341:SF2">
    <property type="entry name" value="PROTAMINE-2"/>
    <property type="match status" value="1"/>
</dbReference>
<evidence type="ECO:0000256" key="16">
    <source>
        <dbReference type="ARBA" id="ARBA00031947"/>
    </source>
</evidence>
<dbReference type="InterPro" id="IPR000492">
    <property type="entry name" value="PRM2"/>
</dbReference>
<reference evidence="19" key="1">
    <citation type="submission" date="2019-04" db="EMBL/GenBank/DDBJ databases">
        <authorList>
            <person name="Alioto T."/>
            <person name="Alioto T."/>
        </authorList>
    </citation>
    <scope>NUCLEOTIDE SEQUENCE [LARGE SCALE GENOMIC DNA]</scope>
</reference>
<keyword evidence="9" id="KW-0597">Phosphoprotein</keyword>
<sequence>MVRCRVRNPGERLQQGPRQDPGCEHQDQEQDGEQGLTQEAAEVFGRTQRSCQCRRRPGSRRRLPRIHGCRESRRRHRRRCSLQKNQEEEEVPEAVVAFLEALWKPSHLPKEREALTPLLCRLPEPRAAQEPTSSHLPNKD</sequence>
<evidence type="ECO:0000256" key="4">
    <source>
        <dbReference type="ARBA" id="ARBA00008365"/>
    </source>
</evidence>
<keyword evidence="7" id="KW-0158">Chromosome</keyword>
<keyword evidence="15" id="KW-0544">Nucleosome core</keyword>
<evidence type="ECO:0000256" key="15">
    <source>
        <dbReference type="ARBA" id="ARBA00023269"/>
    </source>
</evidence>
<dbReference type="PANTHER" id="PTHR21341">
    <property type="entry name" value="PROTAMINE-2"/>
    <property type="match status" value="1"/>
</dbReference>
<evidence type="ECO:0000256" key="13">
    <source>
        <dbReference type="ARBA" id="ARBA00023125"/>
    </source>
</evidence>
<accession>A0A5E4BZN0</accession>
<gene>
    <name evidence="19" type="ORF">MONAX_5E032858</name>
</gene>
<evidence type="ECO:0000256" key="12">
    <source>
        <dbReference type="ARBA" id="ARBA00023067"/>
    </source>
</evidence>
<evidence type="ECO:0000256" key="3">
    <source>
        <dbReference type="ARBA" id="ARBA00004286"/>
    </source>
</evidence>
<evidence type="ECO:0000313" key="19">
    <source>
        <dbReference type="EMBL" id="VTJ74450.1"/>
    </source>
</evidence>
<evidence type="ECO:0000256" key="17">
    <source>
        <dbReference type="ARBA" id="ARBA00032889"/>
    </source>
</evidence>
<name>A0A5E4BZN0_MARMO</name>
<dbReference type="GO" id="GO:0007286">
    <property type="term" value="P:spermatid development"/>
    <property type="evidence" value="ECO:0007669"/>
    <property type="project" value="InterPro"/>
</dbReference>
<evidence type="ECO:0000256" key="18">
    <source>
        <dbReference type="SAM" id="MobiDB-lite"/>
    </source>
</evidence>
<dbReference type="GO" id="GO:0003677">
    <property type="term" value="F:DNA binding"/>
    <property type="evidence" value="ECO:0007669"/>
    <property type="project" value="UniProtKB-KW"/>
</dbReference>
<organism evidence="19 20">
    <name type="scientific">Marmota monax</name>
    <name type="common">Woodchuck</name>
    <dbReference type="NCBI Taxonomy" id="9995"/>
    <lineage>
        <taxon>Eukaryota</taxon>
        <taxon>Metazoa</taxon>
        <taxon>Chordata</taxon>
        <taxon>Craniata</taxon>
        <taxon>Vertebrata</taxon>
        <taxon>Euteleostomi</taxon>
        <taxon>Mammalia</taxon>
        <taxon>Eutheria</taxon>
        <taxon>Euarchontoglires</taxon>
        <taxon>Glires</taxon>
        <taxon>Rodentia</taxon>
        <taxon>Sciuromorpha</taxon>
        <taxon>Sciuridae</taxon>
        <taxon>Xerinae</taxon>
        <taxon>Marmotini</taxon>
        <taxon>Marmota</taxon>
    </lineage>
</organism>
<comment type="subunit">
    <text evidence="5">Interacts with TDRP.</text>
</comment>
<evidence type="ECO:0000256" key="9">
    <source>
        <dbReference type="ARBA" id="ARBA00022553"/>
    </source>
</evidence>